<keyword evidence="1" id="KW-0808">Transferase</keyword>
<dbReference type="CDD" id="cd24066">
    <property type="entry name" value="ASKHA_NBD_ROK_EcFRK-like"/>
    <property type="match status" value="1"/>
</dbReference>
<accession>A0A3B1ACL0</accession>
<dbReference type="Pfam" id="PF00480">
    <property type="entry name" value="ROK"/>
    <property type="match status" value="1"/>
</dbReference>
<dbReference type="PANTHER" id="PTHR18964:SF174">
    <property type="entry name" value="D-ALLOSE KINASE-RELATED"/>
    <property type="match status" value="1"/>
</dbReference>
<dbReference type="GO" id="GO:0004396">
    <property type="term" value="F:hexokinase activity"/>
    <property type="evidence" value="ECO:0007669"/>
    <property type="project" value="TreeGrafter"/>
</dbReference>
<organism evidence="1">
    <name type="scientific">hydrothermal vent metagenome</name>
    <dbReference type="NCBI Taxonomy" id="652676"/>
    <lineage>
        <taxon>unclassified sequences</taxon>
        <taxon>metagenomes</taxon>
        <taxon>ecological metagenomes</taxon>
    </lineage>
</organism>
<reference evidence="1" key="1">
    <citation type="submission" date="2018-06" db="EMBL/GenBank/DDBJ databases">
        <authorList>
            <person name="Zhirakovskaya E."/>
        </authorList>
    </citation>
    <scope>NUCLEOTIDE SEQUENCE</scope>
</reference>
<dbReference type="AlphaFoldDB" id="A0A3B1ACL0"/>
<sequence length="299" mass="31960">MRIGIDLGGTKIEGIALDADGNELFRERVATPQYDYDATVLAVVELVNKIEQHTASTGSVGMGIPGAISPATGLVKNANSTWLIGRALQTDLSDKLQREVRISNDANCFVMSEACDGAAVGEHCVFGVIIGTGTGGGIVIDGQILTGINAIGGEWGHNPLPWPDDNERLITECYCGKQDCIETYLSGTGFERDHKLITAQTLSSPDIIIAATQGNKGALASLERYERRMAKALASIINIIDPNVIVLGGGMSNVSRLYNNVPKLWQEYVFSDHVATKLLAPKYGDSSGVRGAAWLWPKT</sequence>
<dbReference type="PANTHER" id="PTHR18964">
    <property type="entry name" value="ROK (REPRESSOR, ORF, KINASE) FAMILY"/>
    <property type="match status" value="1"/>
</dbReference>
<proteinExistence type="predicted"/>
<dbReference type="PROSITE" id="PS01125">
    <property type="entry name" value="ROK"/>
    <property type="match status" value="1"/>
</dbReference>
<dbReference type="InterPro" id="IPR049874">
    <property type="entry name" value="ROK_cs"/>
</dbReference>
<keyword evidence="1" id="KW-0418">Kinase</keyword>
<dbReference type="InterPro" id="IPR000600">
    <property type="entry name" value="ROK"/>
</dbReference>
<dbReference type="InterPro" id="IPR043129">
    <property type="entry name" value="ATPase_NBD"/>
</dbReference>
<protein>
    <submittedName>
        <fullName evidence="1">Cryptic sugar kinase Mak</fullName>
    </submittedName>
</protein>
<dbReference type="SUPFAM" id="SSF53067">
    <property type="entry name" value="Actin-like ATPase domain"/>
    <property type="match status" value="1"/>
</dbReference>
<evidence type="ECO:0000313" key="1">
    <source>
        <dbReference type="EMBL" id="VAX01682.1"/>
    </source>
</evidence>
<dbReference type="EMBL" id="UOFS01000049">
    <property type="protein sequence ID" value="VAX01682.1"/>
    <property type="molecule type" value="Genomic_DNA"/>
</dbReference>
<dbReference type="Gene3D" id="3.30.420.40">
    <property type="match status" value="2"/>
</dbReference>
<name>A0A3B1ACL0_9ZZZZ</name>
<gene>
    <name evidence="1" type="ORF">MNBD_GAMMA22-2078</name>
</gene>